<keyword evidence="3 10" id="KW-0662">Pyridine nucleotide biosynthesis</keyword>
<dbReference type="InterPro" id="IPR004821">
    <property type="entry name" value="Cyt_trans-like"/>
</dbReference>
<keyword evidence="5 10" id="KW-0548">Nucleotidyltransferase</keyword>
<dbReference type="UniPathway" id="UPA00253">
    <property type="reaction ID" value="UER00332"/>
</dbReference>
<dbReference type="Proteomes" id="UP000422764">
    <property type="component" value="Chromosome"/>
</dbReference>
<dbReference type="InterPro" id="IPR014729">
    <property type="entry name" value="Rossmann-like_a/b/a_fold"/>
</dbReference>
<keyword evidence="13" id="KW-1185">Reference proteome</keyword>
<evidence type="ECO:0000313" key="12">
    <source>
        <dbReference type="EMBL" id="QGU96263.1"/>
    </source>
</evidence>
<name>A0A6I6EV88_9CLOT</name>
<keyword evidence="6 10" id="KW-0547">Nucleotide-binding</keyword>
<dbReference type="GO" id="GO:0005524">
    <property type="term" value="F:ATP binding"/>
    <property type="evidence" value="ECO:0007669"/>
    <property type="project" value="UniProtKB-KW"/>
</dbReference>
<sequence length="216" mass="25176">MYLVIKYYNKKRGIILRIGICGGSFNPIHNGHINLAMQLLRQLNLDKVIFIPANIPPHKQNYTMVDREIRYKLCCLACEGFDKFEVSDMEIKTNSTNYTVDTLKEISYIYKDSELFLLLGSDMFKKVGFWRGFDEIKKMAVLCTVPRNYYELEEILNLEKSLKECGTKTNICKSNIFPTSSTEIREKIKKGESVEKLLPVKVYNFIMNNGLYRCDF</sequence>
<reference evidence="12 13" key="1">
    <citation type="submission" date="2019-12" db="EMBL/GenBank/DDBJ databases">
        <title>Genome sequenceing of Clostridium bovifaecis.</title>
        <authorList>
            <person name="Yao Y."/>
        </authorList>
    </citation>
    <scope>NUCLEOTIDE SEQUENCE [LARGE SCALE GENOMIC DNA]</scope>
    <source>
        <strain evidence="12 13">BXX</strain>
    </source>
</reference>
<dbReference type="GO" id="GO:0009435">
    <property type="term" value="P:NAD+ biosynthetic process"/>
    <property type="evidence" value="ECO:0007669"/>
    <property type="project" value="UniProtKB-UniRule"/>
</dbReference>
<dbReference type="CDD" id="cd02165">
    <property type="entry name" value="NMNAT"/>
    <property type="match status" value="1"/>
</dbReference>
<comment type="similarity">
    <text evidence="10">Belongs to the NadD family.</text>
</comment>
<evidence type="ECO:0000259" key="11">
    <source>
        <dbReference type="Pfam" id="PF01467"/>
    </source>
</evidence>
<comment type="function">
    <text evidence="1 10">Catalyzes the reversible adenylation of nicotinate mononucleotide (NaMN) to nicotinic acid adenine dinucleotide (NaAD).</text>
</comment>
<keyword evidence="7 10" id="KW-0067">ATP-binding</keyword>
<dbReference type="GO" id="GO:0004515">
    <property type="term" value="F:nicotinate-nucleotide adenylyltransferase activity"/>
    <property type="evidence" value="ECO:0007669"/>
    <property type="project" value="UniProtKB-UniRule"/>
</dbReference>
<gene>
    <name evidence="10 12" type="primary">nadD</name>
    <name evidence="12" type="ORF">GOM49_15205</name>
</gene>
<dbReference type="NCBIfam" id="NF000840">
    <property type="entry name" value="PRK00071.1-3"/>
    <property type="match status" value="1"/>
</dbReference>
<dbReference type="Gene3D" id="3.40.50.620">
    <property type="entry name" value="HUPs"/>
    <property type="match status" value="1"/>
</dbReference>
<feature type="domain" description="Cytidyltransferase-like" evidence="11">
    <location>
        <begin position="20"/>
        <end position="187"/>
    </location>
</feature>
<evidence type="ECO:0000313" key="13">
    <source>
        <dbReference type="Proteomes" id="UP000422764"/>
    </source>
</evidence>
<comment type="catalytic activity">
    <reaction evidence="9 10">
        <text>nicotinate beta-D-ribonucleotide + ATP + H(+) = deamido-NAD(+) + diphosphate</text>
        <dbReference type="Rhea" id="RHEA:22860"/>
        <dbReference type="ChEBI" id="CHEBI:15378"/>
        <dbReference type="ChEBI" id="CHEBI:30616"/>
        <dbReference type="ChEBI" id="CHEBI:33019"/>
        <dbReference type="ChEBI" id="CHEBI:57502"/>
        <dbReference type="ChEBI" id="CHEBI:58437"/>
        <dbReference type="EC" id="2.7.7.18"/>
    </reaction>
</comment>
<evidence type="ECO:0000256" key="9">
    <source>
        <dbReference type="ARBA" id="ARBA00048721"/>
    </source>
</evidence>
<evidence type="ECO:0000256" key="2">
    <source>
        <dbReference type="ARBA" id="ARBA00005019"/>
    </source>
</evidence>
<organism evidence="12 13">
    <name type="scientific">Clostridium bovifaecis</name>
    <dbReference type="NCBI Taxonomy" id="2184719"/>
    <lineage>
        <taxon>Bacteria</taxon>
        <taxon>Bacillati</taxon>
        <taxon>Bacillota</taxon>
        <taxon>Clostridia</taxon>
        <taxon>Eubacteriales</taxon>
        <taxon>Clostridiaceae</taxon>
        <taxon>Clostridium</taxon>
    </lineage>
</organism>
<dbReference type="InterPro" id="IPR005248">
    <property type="entry name" value="NadD/NMNAT"/>
</dbReference>
<dbReference type="PANTHER" id="PTHR39321">
    <property type="entry name" value="NICOTINATE-NUCLEOTIDE ADENYLYLTRANSFERASE-RELATED"/>
    <property type="match status" value="1"/>
</dbReference>
<dbReference type="NCBIfam" id="TIGR00482">
    <property type="entry name" value="nicotinate (nicotinamide) nucleotide adenylyltransferase"/>
    <property type="match status" value="1"/>
</dbReference>
<comment type="pathway">
    <text evidence="2 10">Cofactor biosynthesis; NAD(+) biosynthesis; deamido-NAD(+) from nicotinate D-ribonucleotide: step 1/1.</text>
</comment>
<protein>
    <recommendedName>
        <fullName evidence="10">Probable nicotinate-nucleotide adenylyltransferase</fullName>
        <ecNumber evidence="10">2.7.7.18</ecNumber>
    </recommendedName>
    <alternativeName>
        <fullName evidence="10">Deamido-NAD(+) diphosphorylase</fullName>
    </alternativeName>
    <alternativeName>
        <fullName evidence="10">Deamido-NAD(+) pyrophosphorylase</fullName>
    </alternativeName>
    <alternativeName>
        <fullName evidence="10">Nicotinate mononucleotide adenylyltransferase</fullName>
        <shortName evidence="10">NaMN adenylyltransferase</shortName>
    </alternativeName>
</protein>
<keyword evidence="4 10" id="KW-0808">Transferase</keyword>
<dbReference type="EMBL" id="CP046522">
    <property type="protein sequence ID" value="QGU96263.1"/>
    <property type="molecule type" value="Genomic_DNA"/>
</dbReference>
<dbReference type="SUPFAM" id="SSF52374">
    <property type="entry name" value="Nucleotidylyl transferase"/>
    <property type="match status" value="1"/>
</dbReference>
<evidence type="ECO:0000256" key="10">
    <source>
        <dbReference type="HAMAP-Rule" id="MF_00244"/>
    </source>
</evidence>
<accession>A0A6I6EV88</accession>
<dbReference type="EC" id="2.7.7.18" evidence="10"/>
<dbReference type="PANTHER" id="PTHR39321:SF3">
    <property type="entry name" value="PHOSPHOPANTETHEINE ADENYLYLTRANSFERASE"/>
    <property type="match status" value="1"/>
</dbReference>
<evidence type="ECO:0000256" key="5">
    <source>
        <dbReference type="ARBA" id="ARBA00022695"/>
    </source>
</evidence>
<evidence type="ECO:0000256" key="6">
    <source>
        <dbReference type="ARBA" id="ARBA00022741"/>
    </source>
</evidence>
<evidence type="ECO:0000256" key="7">
    <source>
        <dbReference type="ARBA" id="ARBA00022840"/>
    </source>
</evidence>
<dbReference type="Pfam" id="PF01467">
    <property type="entry name" value="CTP_transf_like"/>
    <property type="match status" value="1"/>
</dbReference>
<evidence type="ECO:0000256" key="3">
    <source>
        <dbReference type="ARBA" id="ARBA00022642"/>
    </source>
</evidence>
<keyword evidence="8 10" id="KW-0520">NAD</keyword>
<evidence type="ECO:0000256" key="4">
    <source>
        <dbReference type="ARBA" id="ARBA00022679"/>
    </source>
</evidence>
<dbReference type="HAMAP" id="MF_00244">
    <property type="entry name" value="NaMN_adenylyltr"/>
    <property type="match status" value="1"/>
</dbReference>
<evidence type="ECO:0000256" key="1">
    <source>
        <dbReference type="ARBA" id="ARBA00002324"/>
    </source>
</evidence>
<evidence type="ECO:0000256" key="8">
    <source>
        <dbReference type="ARBA" id="ARBA00023027"/>
    </source>
</evidence>
<dbReference type="NCBIfam" id="TIGR00125">
    <property type="entry name" value="cyt_tran_rel"/>
    <property type="match status" value="1"/>
</dbReference>
<proteinExistence type="inferred from homology"/>
<dbReference type="AlphaFoldDB" id="A0A6I6EV88"/>